<comment type="caution">
    <text evidence="1">The sequence shown here is derived from an EMBL/GenBank/DDBJ whole genome shotgun (WGS) entry which is preliminary data.</text>
</comment>
<evidence type="ECO:0000313" key="1">
    <source>
        <dbReference type="EMBL" id="KAJ1373086.1"/>
    </source>
</evidence>
<dbReference type="AlphaFoldDB" id="A0AAD5WKF3"/>
<gene>
    <name evidence="1" type="ORF">KIN20_035416</name>
</gene>
<evidence type="ECO:0000313" key="2">
    <source>
        <dbReference type="Proteomes" id="UP001196413"/>
    </source>
</evidence>
<keyword evidence="2" id="KW-1185">Reference proteome</keyword>
<accession>A0AAD5WKF3</accession>
<dbReference type="Proteomes" id="UP001196413">
    <property type="component" value="Unassembled WGS sequence"/>
</dbReference>
<organism evidence="1 2">
    <name type="scientific">Parelaphostrongylus tenuis</name>
    <name type="common">Meningeal worm</name>
    <dbReference type="NCBI Taxonomy" id="148309"/>
    <lineage>
        <taxon>Eukaryota</taxon>
        <taxon>Metazoa</taxon>
        <taxon>Ecdysozoa</taxon>
        <taxon>Nematoda</taxon>
        <taxon>Chromadorea</taxon>
        <taxon>Rhabditida</taxon>
        <taxon>Rhabditina</taxon>
        <taxon>Rhabditomorpha</taxon>
        <taxon>Strongyloidea</taxon>
        <taxon>Metastrongylidae</taxon>
        <taxon>Parelaphostrongylus</taxon>
    </lineage>
</organism>
<protein>
    <submittedName>
        <fullName evidence="1">Uncharacterized protein</fullName>
    </submittedName>
</protein>
<reference evidence="1" key="1">
    <citation type="submission" date="2021-06" db="EMBL/GenBank/DDBJ databases">
        <title>Parelaphostrongylus tenuis whole genome reference sequence.</title>
        <authorList>
            <person name="Garwood T.J."/>
            <person name="Larsen P.A."/>
            <person name="Fountain-Jones N.M."/>
            <person name="Garbe J.R."/>
            <person name="Macchietto M.G."/>
            <person name="Kania S.A."/>
            <person name="Gerhold R.W."/>
            <person name="Richards J.E."/>
            <person name="Wolf T.M."/>
        </authorList>
    </citation>
    <scope>NUCLEOTIDE SEQUENCE</scope>
    <source>
        <strain evidence="1">MNPRO001-30</strain>
        <tissue evidence="1">Meninges</tissue>
    </source>
</reference>
<name>A0AAD5WKF3_PARTN</name>
<proteinExistence type="predicted"/>
<dbReference type="EMBL" id="JAHQIW010007224">
    <property type="protein sequence ID" value="KAJ1373086.1"/>
    <property type="molecule type" value="Genomic_DNA"/>
</dbReference>
<sequence>MEGFLEPRSLHEIGSLRGRPIMARQEAVFDNHGHAIHILPYNYNIRRMHTRPH</sequence>